<accession>A0ABY5KBE7</accession>
<protein>
    <submittedName>
        <fullName evidence="1">Uncharacterized protein</fullName>
    </submittedName>
</protein>
<evidence type="ECO:0000313" key="2">
    <source>
        <dbReference type="Proteomes" id="UP001315860"/>
    </source>
</evidence>
<gene>
    <name evidence="1" type="ORF">NP095_08395</name>
</gene>
<proteinExistence type="predicted"/>
<sequence length="507" mass="55772">MGLGQSWTDPFSNHTNITNVGVSHQLDDLVGVGTTPLELLLPLMHESSHHWCFLSTVGNTISAINSRLRQQAVERIETAASSDVPLIQGYVASKVATEMLRPISEGIALTMEFDSVSQDSNFISRPFLGVGRAFAPGYALDPAMAAMPTNAALTSARMSPRGVDRRLNVYADRLDAEGNGYLLGYLSARSMMRSLWCASSRLIKEADLCASYLRTYIYGDWELVDLLLERDVEEIRFANAIREYISNRLWDVTHVTEAQIELFETLAAEERPLADPQWAVALRYDADKAARGQRRLEALAEKLESLRLPDHPELAELYAGLILVDREISKARPRVYLGGDDVTIQVEHGECTVRLEGRTLLASVPTDAEDGVATGSIDVYYDSQALDARRYVHICSEQQGTIAFVIAGPDLSGAAVHDFSPLYSAHTVRELSAVYDSLVAQAVASGHAGVAVAHFARGLPDVCQSLYLDVATRFIDVRSRAQVVETLSRGACARSFATTRTLPRRRR</sequence>
<organism evidence="1 2">
    <name type="scientific">Aeromicrobium duanguangcaii</name>
    <dbReference type="NCBI Taxonomy" id="2968086"/>
    <lineage>
        <taxon>Bacteria</taxon>
        <taxon>Bacillati</taxon>
        <taxon>Actinomycetota</taxon>
        <taxon>Actinomycetes</taxon>
        <taxon>Propionibacteriales</taxon>
        <taxon>Nocardioidaceae</taxon>
        <taxon>Aeromicrobium</taxon>
    </lineage>
</organism>
<name>A0ABY5KBE7_9ACTN</name>
<dbReference type="EMBL" id="CP101990">
    <property type="protein sequence ID" value="UUI67230.1"/>
    <property type="molecule type" value="Genomic_DNA"/>
</dbReference>
<dbReference type="Proteomes" id="UP001315860">
    <property type="component" value="Chromosome"/>
</dbReference>
<keyword evidence="2" id="KW-1185">Reference proteome</keyword>
<reference evidence="1 2" key="1">
    <citation type="submission" date="2022-07" db="EMBL/GenBank/DDBJ databases">
        <title>Novel species in genus Aeromicrobium.</title>
        <authorList>
            <person name="Ye L."/>
        </authorList>
    </citation>
    <scope>NUCLEOTIDE SEQUENCE [LARGE SCALE GENOMIC DNA]</scope>
    <source>
        <strain evidence="2">zg-Y50</strain>
    </source>
</reference>
<evidence type="ECO:0000313" key="1">
    <source>
        <dbReference type="EMBL" id="UUI67230.1"/>
    </source>
</evidence>
<dbReference type="RefSeq" id="WP_232416356.1">
    <property type="nucleotide sequence ID" value="NZ_CP101990.1"/>
</dbReference>